<name>A0A7W8EZP0_STRST</name>
<sequence>MIKKWADAEPEEGRDAKIRWAVQQQHIDPWQIRFTAGFSLSYDVIEQVTASST</sequence>
<evidence type="ECO:0000313" key="1">
    <source>
        <dbReference type="EMBL" id="MBB5110111.1"/>
    </source>
</evidence>
<dbReference type="EMBL" id="JACHJD010000072">
    <property type="protein sequence ID" value="MBB5110111.1"/>
    <property type="molecule type" value="Genomic_DNA"/>
</dbReference>
<organism evidence="1 2">
    <name type="scientific">Streptomyces spectabilis</name>
    <dbReference type="NCBI Taxonomy" id="68270"/>
    <lineage>
        <taxon>Bacteria</taxon>
        <taxon>Bacillati</taxon>
        <taxon>Actinomycetota</taxon>
        <taxon>Actinomycetes</taxon>
        <taxon>Kitasatosporales</taxon>
        <taxon>Streptomycetaceae</taxon>
        <taxon>Streptomyces</taxon>
    </lineage>
</organism>
<reference evidence="1 2" key="1">
    <citation type="submission" date="2020-08" db="EMBL/GenBank/DDBJ databases">
        <title>Genomic Encyclopedia of Type Strains, Phase III (KMG-III): the genomes of soil and plant-associated and newly described type strains.</title>
        <authorList>
            <person name="Whitman W."/>
        </authorList>
    </citation>
    <scope>NUCLEOTIDE SEQUENCE [LARGE SCALE GENOMIC DNA]</scope>
    <source>
        <strain evidence="1 2">CECT 3146</strain>
    </source>
</reference>
<keyword evidence="2" id="KW-1185">Reference proteome</keyword>
<proteinExistence type="predicted"/>
<protein>
    <submittedName>
        <fullName evidence="1">Uncharacterized protein</fullName>
    </submittedName>
</protein>
<accession>A0A7W8EZP0</accession>
<dbReference type="RefSeq" id="WP_184927252.1">
    <property type="nucleotide sequence ID" value="NZ_BMSQ01000087.1"/>
</dbReference>
<gene>
    <name evidence="1" type="ORF">FHS40_009241</name>
</gene>
<evidence type="ECO:0000313" key="2">
    <source>
        <dbReference type="Proteomes" id="UP000549009"/>
    </source>
</evidence>
<dbReference type="Proteomes" id="UP000549009">
    <property type="component" value="Unassembled WGS sequence"/>
</dbReference>
<dbReference type="AlphaFoldDB" id="A0A7W8EZP0"/>
<comment type="caution">
    <text evidence="1">The sequence shown here is derived from an EMBL/GenBank/DDBJ whole genome shotgun (WGS) entry which is preliminary data.</text>
</comment>